<evidence type="ECO:0000313" key="2">
    <source>
        <dbReference type="Proteomes" id="UP001207468"/>
    </source>
</evidence>
<dbReference type="EMBL" id="JAGFNK010000203">
    <property type="protein sequence ID" value="KAI9459023.1"/>
    <property type="molecule type" value="Genomic_DNA"/>
</dbReference>
<dbReference type="Proteomes" id="UP001207468">
    <property type="component" value="Unassembled WGS sequence"/>
</dbReference>
<name>A0ACC0U3G6_9AGAM</name>
<accession>A0ACC0U3G6</accession>
<organism evidence="1 2">
    <name type="scientific">Russula earlei</name>
    <dbReference type="NCBI Taxonomy" id="71964"/>
    <lineage>
        <taxon>Eukaryota</taxon>
        <taxon>Fungi</taxon>
        <taxon>Dikarya</taxon>
        <taxon>Basidiomycota</taxon>
        <taxon>Agaricomycotina</taxon>
        <taxon>Agaricomycetes</taxon>
        <taxon>Russulales</taxon>
        <taxon>Russulaceae</taxon>
        <taxon>Russula</taxon>
    </lineage>
</organism>
<reference evidence="1" key="1">
    <citation type="submission" date="2021-03" db="EMBL/GenBank/DDBJ databases">
        <title>Evolutionary priming and transition to the ectomycorrhizal habit in an iconic lineage of mushroom-forming fungi: is preadaptation a requirement?</title>
        <authorList>
            <consortium name="DOE Joint Genome Institute"/>
            <person name="Looney B.P."/>
            <person name="Miyauchi S."/>
            <person name="Morin E."/>
            <person name="Drula E."/>
            <person name="Courty P.E."/>
            <person name="Chicoki N."/>
            <person name="Fauchery L."/>
            <person name="Kohler A."/>
            <person name="Kuo A."/>
            <person name="LaButti K."/>
            <person name="Pangilinan J."/>
            <person name="Lipzen A."/>
            <person name="Riley R."/>
            <person name="Andreopoulos W."/>
            <person name="He G."/>
            <person name="Johnson J."/>
            <person name="Barry K.W."/>
            <person name="Grigoriev I.V."/>
            <person name="Nagy L."/>
            <person name="Hibbett D."/>
            <person name="Henrissat B."/>
            <person name="Matheny P.B."/>
            <person name="Labbe J."/>
            <person name="Martin A.F."/>
        </authorList>
    </citation>
    <scope>NUCLEOTIDE SEQUENCE</scope>
    <source>
        <strain evidence="1">BPL698</strain>
    </source>
</reference>
<comment type="caution">
    <text evidence="1">The sequence shown here is derived from an EMBL/GenBank/DDBJ whole genome shotgun (WGS) entry which is preliminary data.</text>
</comment>
<protein>
    <submittedName>
        <fullName evidence="1">PAP2-domain-containing protein</fullName>
    </submittedName>
</protein>
<gene>
    <name evidence="1" type="ORF">F5148DRAFT_1320147</name>
</gene>
<proteinExistence type="predicted"/>
<sequence length="234" mass="26983">MPLSSLELTHVLYDDSSHLSLAMALITLSPILLMASYAALAIFWREITVINMWAGQFCCEALNLVIKRLLKQGRPPGSVGNGYGFPSSHSQYMGYFATFLILHFHFRHKISTNGYWMTDKTLRTSVYSIIVTWAVTVAYSRYYLSYHSISQILWGVCIGISFGGSFYVVAELLPTRRPNSLLGRARTLLLRNPVFMWLRIRDGWAVWPDGGLEEEWQRWDREWRGRTKARLHLN</sequence>
<keyword evidence="2" id="KW-1185">Reference proteome</keyword>
<evidence type="ECO:0000313" key="1">
    <source>
        <dbReference type="EMBL" id="KAI9459023.1"/>
    </source>
</evidence>